<reference evidence="2 3" key="1">
    <citation type="submission" date="2022-09" db="EMBL/GenBank/DDBJ databases">
        <authorList>
            <person name="Han X.L."/>
            <person name="Wang Q."/>
            <person name="Lu T."/>
        </authorList>
    </citation>
    <scope>NUCLEOTIDE SEQUENCE [LARGE SCALE GENOMIC DNA]</scope>
    <source>
        <strain evidence="2 3">WQ 127069</strain>
    </source>
</reference>
<dbReference type="Proteomes" id="UP001652445">
    <property type="component" value="Unassembled WGS sequence"/>
</dbReference>
<evidence type="ECO:0000256" key="1">
    <source>
        <dbReference type="SAM" id="MobiDB-lite"/>
    </source>
</evidence>
<evidence type="ECO:0000313" key="2">
    <source>
        <dbReference type="EMBL" id="MCU6793679.1"/>
    </source>
</evidence>
<evidence type="ECO:0008006" key="4">
    <source>
        <dbReference type="Google" id="ProtNLM"/>
    </source>
</evidence>
<gene>
    <name evidence="2" type="ORF">OB236_16355</name>
</gene>
<dbReference type="EMBL" id="JAOQIO010000065">
    <property type="protein sequence ID" value="MCU6793679.1"/>
    <property type="molecule type" value="Genomic_DNA"/>
</dbReference>
<dbReference type="RefSeq" id="WP_262684917.1">
    <property type="nucleotide sequence ID" value="NZ_JAOQIO010000065.1"/>
</dbReference>
<keyword evidence="3" id="KW-1185">Reference proteome</keyword>
<feature type="region of interest" description="Disordered" evidence="1">
    <location>
        <begin position="56"/>
        <end position="79"/>
    </location>
</feature>
<accession>A0ABT2UGC7</accession>
<sequence>MSFTHDQMPMYTHDHAAYHKQMYDWHMKMHHYHDQLKAHHLERAKHFHGLMAGTTHHGHHGHNGHTGYYGNPRQTNAIT</sequence>
<comment type="caution">
    <text evidence="2">The sequence shown here is derived from an EMBL/GenBank/DDBJ whole genome shotgun (WGS) entry which is preliminary data.</text>
</comment>
<organism evidence="2 3">
    <name type="scientific">Paenibacillus baimaensis</name>
    <dbReference type="NCBI Taxonomy" id="2982185"/>
    <lineage>
        <taxon>Bacteria</taxon>
        <taxon>Bacillati</taxon>
        <taxon>Bacillota</taxon>
        <taxon>Bacilli</taxon>
        <taxon>Bacillales</taxon>
        <taxon>Paenibacillaceae</taxon>
        <taxon>Paenibacillus</taxon>
    </lineage>
</organism>
<name>A0ABT2UGC7_9BACL</name>
<evidence type="ECO:0000313" key="3">
    <source>
        <dbReference type="Proteomes" id="UP001652445"/>
    </source>
</evidence>
<protein>
    <recommendedName>
        <fullName evidence="4">Cytosolic protein</fullName>
    </recommendedName>
</protein>
<proteinExistence type="predicted"/>